<dbReference type="GO" id="GO:0000166">
    <property type="term" value="F:nucleotide binding"/>
    <property type="evidence" value="ECO:0007669"/>
    <property type="project" value="UniProtKB-UniRule"/>
</dbReference>
<feature type="binding site" evidence="13">
    <location>
        <position position="394"/>
    </location>
    <ligand>
        <name>Mg(2+)</name>
        <dbReference type="ChEBI" id="CHEBI:18420"/>
        <label>4</label>
        <note>catalytic; for polymerase activity</note>
    </ligand>
</feature>
<comment type="cofactor">
    <cofactor evidence="13">
        <name>Mg(2+)</name>
        <dbReference type="ChEBI" id="CHEBI:18420"/>
    </cofactor>
</comment>
<evidence type="ECO:0000256" key="10">
    <source>
        <dbReference type="ARBA" id="ARBA00023109"/>
    </source>
</evidence>
<dbReference type="EC" id="3.1.11.-" evidence="13"/>
<keyword evidence="6 13" id="KW-0540">Nuclease</keyword>
<keyword evidence="7 13" id="KW-0378">Hydrolase</keyword>
<dbReference type="InterPro" id="IPR043502">
    <property type="entry name" value="DNA/RNA_pol_sf"/>
</dbReference>
<keyword evidence="11 13" id="KW-0238">DNA-binding</keyword>
<comment type="function">
    <text evidence="13">Replicates the viral genomic DNA. This polymerase possesses two enzymatic activities: DNA synthesis (polymerase) and an exonucleolytic activity that degrades single-stranded DNA in the 3'- to 5'-direction for proofreading purpose.</text>
</comment>
<dbReference type="PRINTS" id="PR00106">
    <property type="entry name" value="DNAPOLB"/>
</dbReference>
<dbReference type="InterPro" id="IPR034749">
    <property type="entry name" value="DPOL_T4"/>
</dbReference>
<dbReference type="GO" id="GO:0046872">
    <property type="term" value="F:metal ion binding"/>
    <property type="evidence" value="ECO:0007669"/>
    <property type="project" value="UniProtKB-KW"/>
</dbReference>
<dbReference type="HAMAP" id="MF_04100">
    <property type="entry name" value="DPOL_T4"/>
    <property type="match status" value="1"/>
</dbReference>
<dbReference type="PROSITE" id="PS00116">
    <property type="entry name" value="DNA_POLYMERASE_B"/>
    <property type="match status" value="1"/>
</dbReference>
<comment type="domain">
    <text evidence="13">The N-terminus contains the 3'-5' exonuclease activity. The C-terminus contains the polymerase activity and is involved in binding to the polymerase clamp protein. A beta hairpin structure is necessary for the proofreading function of the polymerase.</text>
</comment>
<feature type="region of interest" description="Binding of DNA in B-conformation" evidence="13">
    <location>
        <begin position="657"/>
        <end position="660"/>
    </location>
</feature>
<evidence type="ECO:0000256" key="13">
    <source>
        <dbReference type="HAMAP-Rule" id="MF_04100"/>
    </source>
</evidence>
<feature type="site" description="Essential for viral replication" evidence="13">
    <location>
        <position position="666"/>
    </location>
</feature>
<dbReference type="InterPro" id="IPR006172">
    <property type="entry name" value="DNA-dir_DNA_pol_B"/>
</dbReference>
<dbReference type="KEGG" id="vg:26628504"/>
<evidence type="ECO:0000256" key="4">
    <source>
        <dbReference type="ARBA" id="ARBA00022695"/>
    </source>
</evidence>
<dbReference type="InterPro" id="IPR050240">
    <property type="entry name" value="DNA_pol_type-B"/>
</dbReference>
<feature type="region of interest" description="Polymerase" evidence="13">
    <location>
        <begin position="362"/>
        <end position="850"/>
    </location>
</feature>
<feature type="binding site" evidence="13">
    <location>
        <position position="309"/>
    </location>
    <ligand>
        <name>Mg(2+)</name>
        <dbReference type="ChEBI" id="CHEBI:18420"/>
        <label>2</label>
        <note>catalytic; for 3'-5' exonuclease activity</note>
    </ligand>
</feature>
<organism evidence="17 18">
    <name type="scientific">Vibrio phage ValKK3</name>
    <dbReference type="NCBI Taxonomy" id="1610855"/>
    <lineage>
        <taxon>Viruses</taxon>
        <taxon>Duplodnaviria</taxon>
        <taxon>Heunggongvirae</taxon>
        <taxon>Uroviricota</taxon>
        <taxon>Caudoviricetes</taxon>
        <taxon>Pantevenvirales</taxon>
        <taxon>Straboviridae</taxon>
        <taxon>Schizotequatrovirus</taxon>
        <taxon>Schizotequatrovirus valkk3</taxon>
    </lineage>
</organism>
<protein>
    <recommendedName>
        <fullName evidence="2 13">DNA-directed DNA polymerase</fullName>
        <ecNumber evidence="2 13">2.7.7.7</ecNumber>
        <ecNumber evidence="13">3.1.11.-</ecNumber>
    </recommendedName>
</protein>
<feature type="binding site" evidence="13">
    <location>
        <position position="309"/>
    </location>
    <ligand>
        <name>Mg(2+)</name>
        <dbReference type="ChEBI" id="CHEBI:18420"/>
        <label>1</label>
        <note>catalytic; for 3'-5' exonuclease activity</note>
    </ligand>
</feature>
<keyword evidence="13" id="KW-0511">Multifunctional enzyme</keyword>
<dbReference type="InterPro" id="IPR006134">
    <property type="entry name" value="DNA-dir_DNA_pol_B_multi_dom"/>
</dbReference>
<comment type="catalytic activity">
    <reaction evidence="12 13 14">
        <text>DNA(n) + a 2'-deoxyribonucleoside 5'-triphosphate = DNA(n+1) + diphosphate</text>
        <dbReference type="Rhea" id="RHEA:22508"/>
        <dbReference type="Rhea" id="RHEA-COMP:17339"/>
        <dbReference type="Rhea" id="RHEA-COMP:17340"/>
        <dbReference type="ChEBI" id="CHEBI:33019"/>
        <dbReference type="ChEBI" id="CHEBI:61560"/>
        <dbReference type="ChEBI" id="CHEBI:173112"/>
        <dbReference type="EC" id="2.7.7.7"/>
    </reaction>
</comment>
<evidence type="ECO:0000256" key="5">
    <source>
        <dbReference type="ARBA" id="ARBA00022705"/>
    </source>
</evidence>
<evidence type="ECO:0000256" key="6">
    <source>
        <dbReference type="ARBA" id="ARBA00022722"/>
    </source>
</evidence>
<dbReference type="GO" id="GO:0003887">
    <property type="term" value="F:DNA-directed DNA polymerase activity"/>
    <property type="evidence" value="ECO:0007669"/>
    <property type="project" value="UniProtKB-UniRule"/>
</dbReference>
<feature type="site" description="Optimization of metal coordination by the polymerase active site" evidence="13">
    <location>
        <position position="582"/>
    </location>
</feature>
<accession>A0A0D4DAP5</accession>
<dbReference type="Gene3D" id="1.10.287.690">
    <property type="entry name" value="Helix hairpin bin"/>
    <property type="match status" value="1"/>
</dbReference>
<dbReference type="InterPro" id="IPR036397">
    <property type="entry name" value="RNaseH_sf"/>
</dbReference>
<dbReference type="GO" id="GO:0008408">
    <property type="term" value="F:3'-5' exonuclease activity"/>
    <property type="evidence" value="ECO:0007669"/>
    <property type="project" value="UniProtKB-UniRule"/>
</dbReference>
<feature type="domain" description="DNA-directed DNA polymerase family B multifunctional" evidence="15">
    <location>
        <begin position="350"/>
        <end position="476"/>
    </location>
</feature>
<dbReference type="OrthoDB" id="165at10239"/>
<dbReference type="InterPro" id="IPR017964">
    <property type="entry name" value="DNA-dir_DNA_pol_B_CS"/>
</dbReference>
<evidence type="ECO:0000256" key="7">
    <source>
        <dbReference type="ARBA" id="ARBA00022801"/>
    </source>
</evidence>
<feature type="binding site" evidence="13">
    <location>
        <position position="393"/>
    </location>
    <ligand>
        <name>Mg(2+)</name>
        <dbReference type="ChEBI" id="CHEBI:18420"/>
        <label>4</label>
        <note>catalytic; for polymerase activity</note>
    </ligand>
</feature>
<keyword evidence="9 13" id="KW-0239">DNA-directed DNA polymerase</keyword>
<feature type="domain" description="DNA-directed DNA polymerase family B multifunctional" evidence="15">
    <location>
        <begin position="505"/>
        <end position="719"/>
    </location>
</feature>
<evidence type="ECO:0000259" key="15">
    <source>
        <dbReference type="Pfam" id="PF00136"/>
    </source>
</evidence>
<dbReference type="SUPFAM" id="SSF56672">
    <property type="entry name" value="DNA/RNA polymerases"/>
    <property type="match status" value="1"/>
</dbReference>
<dbReference type="Gene3D" id="3.30.420.10">
    <property type="entry name" value="Ribonuclease H-like superfamily/Ribonuclease H"/>
    <property type="match status" value="1"/>
</dbReference>
<feature type="binding site" evidence="13">
    <location>
        <position position="584"/>
    </location>
    <ligand>
        <name>Mg(2+)</name>
        <dbReference type="ChEBI" id="CHEBI:18420"/>
        <label>4</label>
        <note>catalytic; for polymerase activity</note>
    </ligand>
</feature>
<dbReference type="Gene3D" id="3.30.342.10">
    <property type="entry name" value="DNA Polymerase, chain B, domain 1"/>
    <property type="match status" value="1"/>
</dbReference>
<feature type="region of interest" description="Interaction with the polymerase clamp" evidence="13">
    <location>
        <begin position="845"/>
        <end position="850"/>
    </location>
</feature>
<proteinExistence type="inferred from homology"/>
<evidence type="ECO:0000313" key="17">
    <source>
        <dbReference type="EMBL" id="AJT61019.1"/>
    </source>
</evidence>
<dbReference type="Pfam" id="PF00136">
    <property type="entry name" value="DNA_pol_B"/>
    <property type="match status" value="2"/>
</dbReference>
<dbReference type="PANTHER" id="PTHR10322">
    <property type="entry name" value="DNA POLYMERASE CATALYTIC SUBUNIT"/>
    <property type="match status" value="1"/>
</dbReference>
<dbReference type="RefSeq" id="YP_009201281.1">
    <property type="nucleotide sequence ID" value="NC_028829.1"/>
</dbReference>
<feature type="binding site" evidence="13">
    <location>
        <position position="393"/>
    </location>
    <ligand>
        <name>Mg(2+)</name>
        <dbReference type="ChEBI" id="CHEBI:18420"/>
        <label>3</label>
        <note>catalytic; for polymerase activity</note>
    </ligand>
</feature>
<feature type="binding site" evidence="13">
    <location>
        <position position="584"/>
    </location>
    <ligand>
        <name>Mg(2+)</name>
        <dbReference type="ChEBI" id="CHEBI:18420"/>
        <label>3</label>
        <note>catalytic; for polymerase activity</note>
    </ligand>
</feature>
<evidence type="ECO:0000256" key="8">
    <source>
        <dbReference type="ARBA" id="ARBA00022839"/>
    </source>
</evidence>
<evidence type="ECO:0000256" key="2">
    <source>
        <dbReference type="ARBA" id="ARBA00012417"/>
    </source>
</evidence>
<keyword evidence="10 13" id="KW-1194">Viral DNA replication</keyword>
<dbReference type="GeneID" id="26628504"/>
<evidence type="ECO:0000259" key="16">
    <source>
        <dbReference type="Pfam" id="PF03104"/>
    </source>
</evidence>
<keyword evidence="5 13" id="KW-0235">DNA replication</keyword>
<dbReference type="SUPFAM" id="SSF53098">
    <property type="entry name" value="Ribonuclease H-like"/>
    <property type="match status" value="1"/>
</dbReference>
<dbReference type="Gene3D" id="3.90.1600.10">
    <property type="entry name" value="Palm domain of DNA polymerase"/>
    <property type="match status" value="1"/>
</dbReference>
<dbReference type="Proteomes" id="UP000202888">
    <property type="component" value="Segment"/>
</dbReference>
<keyword evidence="13" id="KW-0479">Metal-binding</keyword>
<dbReference type="InterPro" id="IPR006133">
    <property type="entry name" value="DNA-dir_DNA_pol_B_exonuc"/>
</dbReference>
<dbReference type="Gene3D" id="1.20.1280.300">
    <property type="match status" value="1"/>
</dbReference>
<dbReference type="SMART" id="SM00486">
    <property type="entry name" value="POLBc"/>
    <property type="match status" value="1"/>
</dbReference>
<dbReference type="EC" id="2.7.7.7" evidence="2 13"/>
<dbReference type="GO" id="GO:0006261">
    <property type="term" value="P:DNA-templated DNA replication"/>
    <property type="evidence" value="ECO:0007669"/>
    <property type="project" value="TreeGrafter"/>
</dbReference>
<comment type="subunit">
    <text evidence="13">Part of the replicase complex that includes the DNA polymerase, the polymerase clamp, the clamp loader complex, the single-stranded DNA binding protein, and the primase/helicase. Interacts with the polymerase clamp; this interaction constitutes the polymerase holoenzyme.</text>
</comment>
<feature type="site" description="Optimization of metal coordination by the polymerase active site" evidence="13">
    <location>
        <position position="658"/>
    </location>
</feature>
<dbReference type="GO" id="GO:0003677">
    <property type="term" value="F:DNA binding"/>
    <property type="evidence" value="ECO:0007669"/>
    <property type="project" value="UniProtKB-UniRule"/>
</dbReference>
<comment type="similarity">
    <text evidence="1 13 14">Belongs to the DNA polymerase type-B family.</text>
</comment>
<keyword evidence="8 13" id="KW-0269">Exonuclease</keyword>
<feature type="binding site" evidence="13">
    <location>
        <begin position="396"/>
        <end position="398"/>
    </location>
    <ligand>
        <name>substrate</name>
    </ligand>
</feature>
<feature type="binding site" evidence="13">
    <location>
        <position position="202"/>
    </location>
    <ligand>
        <name>Mg(2+)</name>
        <dbReference type="ChEBI" id="CHEBI:18420"/>
        <label>2</label>
        <note>catalytic; for 3'-5' exonuclease activity</note>
    </ligand>
</feature>
<feature type="domain" description="DNA-directed DNA polymerase family B exonuclease" evidence="16">
    <location>
        <begin position="95"/>
        <end position="274"/>
    </location>
</feature>
<dbReference type="GO" id="GO:0039686">
    <property type="term" value="P:bidirectional double-stranded viral DNA replication"/>
    <property type="evidence" value="ECO:0007669"/>
    <property type="project" value="UniProtKB-UniRule"/>
</dbReference>
<name>A0A0D4DAP5_9CAUD</name>
<evidence type="ECO:0000313" key="18">
    <source>
        <dbReference type="Proteomes" id="UP000202888"/>
    </source>
</evidence>
<dbReference type="PANTHER" id="PTHR10322:SF23">
    <property type="entry name" value="DNA POLYMERASE DELTA CATALYTIC SUBUNIT"/>
    <property type="match status" value="1"/>
</dbReference>
<comment type="caution">
    <text evidence="13">Lacks conserved residue(s) required for the propagation of feature annotation.</text>
</comment>
<keyword evidence="3 13" id="KW-0808">Transferase</keyword>
<evidence type="ECO:0000256" key="11">
    <source>
        <dbReference type="ARBA" id="ARBA00023125"/>
    </source>
</evidence>
<feature type="binding site" evidence="13">
    <location>
        <position position="109"/>
    </location>
    <ligand>
        <name>Mg(2+)</name>
        <dbReference type="ChEBI" id="CHEBI:18420"/>
        <label>1</label>
        <note>catalytic; for 3'-5' exonuclease activity</note>
    </ligand>
</feature>
<dbReference type="Gene3D" id="3.40.1820.10">
    <property type="entry name" value="DnaQ-like 3'-5' exonuclease"/>
    <property type="match status" value="1"/>
</dbReference>
<keyword evidence="18" id="KW-1185">Reference proteome</keyword>
<evidence type="ECO:0000256" key="14">
    <source>
        <dbReference type="RuleBase" id="RU000442"/>
    </source>
</evidence>
<dbReference type="InterPro" id="IPR012337">
    <property type="entry name" value="RNaseH-like_sf"/>
</dbReference>
<evidence type="ECO:0000256" key="9">
    <source>
        <dbReference type="ARBA" id="ARBA00022932"/>
    </source>
</evidence>
<feature type="binding site" evidence="13">
    <location>
        <position position="469"/>
    </location>
    <ligand>
        <name>substrate</name>
    </ligand>
</feature>
<evidence type="ECO:0000256" key="3">
    <source>
        <dbReference type="ARBA" id="ARBA00022679"/>
    </source>
</evidence>
<feature type="binding site" evidence="13">
    <location>
        <position position="521"/>
    </location>
    <ligand>
        <name>substrate</name>
    </ligand>
</feature>
<evidence type="ECO:0000256" key="1">
    <source>
        <dbReference type="ARBA" id="ARBA00005755"/>
    </source>
</evidence>
<evidence type="ECO:0000256" key="12">
    <source>
        <dbReference type="ARBA" id="ARBA00049244"/>
    </source>
</evidence>
<sequence>MAIYTSIERIGSNLCERYLDDDGFEHMRKVKYEPTLFIHCNEETGYNDIYGRNCRPKMFDTMGEASKYIKDTKQHHEVLGMDDFVVTYISDTYKERNFDINRIRIANIDIETPSVEFPEAAHAPVPITSIGHYDNIDDKFYVYGIPSNEEWSRESSIVKPELLEKTVYIRCATEKELLVKYLQFWREKTPAIVTGWNIESFDMPYIVNRYKNLFGEKVMNSLSPWGKVHISTMTNDYGQEICKVNIVGVSELDYLQLYKKFTYVTRPSYRLDYIGEVELDEKKVEFTQANYLEFYEQDYQNFIDYQIQDVNLVKRLDEKLQLMLLTVSLAYYAGINYQTVLGTIKPWDAIIFNSLKAEKKVVPMMTSHEGGRFMGAFVKAPQVGYHRGIGSFDLTSLYPSIIRECNISPETIVGQLDYEGTLEDRIDKIVDMAITFPADDISNSANGMQYRKDVRGVIPIEIEKVFFQRKANKKKAFEYEQQAIDIKKKMDEEGETPELREAYEHAKHEAKIYDVQQMARKILINSLYGALGNEYFRFYDLRNAEAVTAYGQLAIKWVARDVNIWLNKVCKTTDKDYVIYGDTDSIYVNFDPLLELTGVNKLEGDEYTDKFSKVCETVETKVINPSYEALHKYMNTYERQMFMDREVLARTGFFIAKKRYALDVQDNEGIRKPKLKIMGIETQRSSTPPLCQKGLKEAIRLILQEGEEKLQEFVKEYEKEFKVAPYQEVSFVSSANNMNKYSDEQGNPGKGCPGHVKGALYYNKLAAQHGFDKINEGDKIAVVFLTRNKHGIDRIAYPSGGKLPEPISYLIDHVDYNRLYEDKFIKPLTAISEAIKFDYKKTITLESFFG</sequence>
<keyword evidence="13" id="KW-0460">Magnesium</keyword>
<dbReference type="Pfam" id="PF03104">
    <property type="entry name" value="DNA_pol_B_exo1"/>
    <property type="match status" value="1"/>
</dbReference>
<reference evidence="17 18" key="1">
    <citation type="journal article" date="2016" name="Genom Data">
        <title>Complete genome sequence of a giant Vibrio phage ValKK3 infecting Vibrio alginolyticus.</title>
        <authorList>
            <person name="Lal T.M."/>
            <person name="Sano M."/>
            <person name="Hatai K."/>
            <person name="Ransangan J."/>
        </authorList>
    </citation>
    <scope>NUCLEOTIDE SEQUENCE [LARGE SCALE GENOMIC DNA]</scope>
</reference>
<dbReference type="EMBL" id="KP671755">
    <property type="protein sequence ID" value="AJT61019.1"/>
    <property type="molecule type" value="Genomic_DNA"/>
</dbReference>
<dbReference type="InterPro" id="IPR023211">
    <property type="entry name" value="DNA_pol_palm_dom_sf"/>
</dbReference>
<keyword evidence="4 13" id="KW-0548">Nucleotidyltransferase</keyword>
<feature type="binding site" evidence="13">
    <location>
        <position position="111"/>
    </location>
    <ligand>
        <name>Mg(2+)</name>
        <dbReference type="ChEBI" id="CHEBI:18420"/>
        <label>1</label>
        <note>catalytic; for 3'-5' exonuclease activity</note>
    </ligand>
</feature>